<dbReference type="Proteomes" id="UP000281112">
    <property type="component" value="Unassembled WGS sequence"/>
</dbReference>
<organism evidence="2 3">
    <name type="scientific">Vibrio viridaestus</name>
    <dbReference type="NCBI Taxonomy" id="2487322"/>
    <lineage>
        <taxon>Bacteria</taxon>
        <taxon>Pseudomonadati</taxon>
        <taxon>Pseudomonadota</taxon>
        <taxon>Gammaproteobacteria</taxon>
        <taxon>Vibrionales</taxon>
        <taxon>Vibrionaceae</taxon>
        <taxon>Vibrio</taxon>
    </lineage>
</organism>
<dbReference type="InterPro" id="IPR027843">
    <property type="entry name" value="DUF4440"/>
</dbReference>
<protein>
    <submittedName>
        <fullName evidence="2">Nuclear transport factor 2 family protein</fullName>
    </submittedName>
</protein>
<sequence length="127" mass="14179">MAVVDELEIQVIEAENQLRNAMLQSDTQVLDELLSDDLTFTNHFGAVLTKQDDIEAHKSGLLKIASITLEDQKVTLQPNTAVVFVKATINGSYDGNPANGAFRFTRVWQRIEHSRWQVIAVHSSMIA</sequence>
<gene>
    <name evidence="2" type="ORF">EES38_02810</name>
</gene>
<feature type="domain" description="DUF4440" evidence="1">
    <location>
        <begin position="12"/>
        <end position="118"/>
    </location>
</feature>
<dbReference type="AlphaFoldDB" id="A0A3N9TLU9"/>
<dbReference type="InterPro" id="IPR032710">
    <property type="entry name" value="NTF2-like_dom_sf"/>
</dbReference>
<keyword evidence="3" id="KW-1185">Reference proteome</keyword>
<evidence type="ECO:0000313" key="3">
    <source>
        <dbReference type="Proteomes" id="UP000281112"/>
    </source>
</evidence>
<dbReference type="Pfam" id="PF14534">
    <property type="entry name" value="DUF4440"/>
    <property type="match status" value="1"/>
</dbReference>
<dbReference type="SUPFAM" id="SSF54427">
    <property type="entry name" value="NTF2-like"/>
    <property type="match status" value="1"/>
</dbReference>
<proteinExistence type="predicted"/>
<accession>A0A3N9TLU9</accession>
<evidence type="ECO:0000313" key="2">
    <source>
        <dbReference type="EMBL" id="RQW64984.1"/>
    </source>
</evidence>
<comment type="caution">
    <text evidence="2">The sequence shown here is derived from an EMBL/GenBank/DDBJ whole genome shotgun (WGS) entry which is preliminary data.</text>
</comment>
<evidence type="ECO:0000259" key="1">
    <source>
        <dbReference type="Pfam" id="PF14534"/>
    </source>
</evidence>
<name>A0A3N9TLU9_9VIBR</name>
<dbReference type="Gene3D" id="3.10.450.50">
    <property type="match status" value="1"/>
</dbReference>
<dbReference type="OrthoDB" id="5383110at2"/>
<dbReference type="EMBL" id="RJVQ01000001">
    <property type="protein sequence ID" value="RQW64984.1"/>
    <property type="molecule type" value="Genomic_DNA"/>
</dbReference>
<reference evidence="2 3" key="1">
    <citation type="submission" date="2018-11" db="EMBL/GenBank/DDBJ databases">
        <title>Vibrio LJC006 sp. nov., isolated from seawater during the bloom of the enteromorpha.</title>
        <authorList>
            <person name="Liang J."/>
        </authorList>
    </citation>
    <scope>NUCLEOTIDE SEQUENCE [LARGE SCALE GENOMIC DNA]</scope>
    <source>
        <strain evidence="2 3">LJC006</strain>
    </source>
</reference>